<sequence>MQSLRLEIPSALFPKSISQPRNRSSPPFLLTNSLHCNGFPRKFFSHRQSRRQAKNFVVKSGLIGENPDWTESDFVAVGLAHCFRELDEKLVDYFVIEPIPSASVESMYNGAATSYKCIVGSTLGEVLKQEVGLLPEELRGGVFAQNFDFRAKAASRTWKKSYAQENLLQLAPIGVVKKDFNFSLEEKRILGVIFEVKDEDNIKQDMSIDVYGRKKEEGKGDQATMVSSLYNA</sequence>
<protein>
    <submittedName>
        <fullName evidence="1">Uncharacterized protein</fullName>
    </submittedName>
</protein>
<accession>A9NN30</accession>
<proteinExistence type="evidence at transcript level"/>
<reference evidence="1" key="1">
    <citation type="journal article" date="2008" name="BMC Genomics">
        <title>A conifer genomics resource of 200,000 spruce (Picea spp.) ESTs and 6,464 high-quality, sequence-finished full-length cDNAs for Sitka spruce (Picea sitchensis).</title>
        <authorList>
            <person name="Ralph S.G."/>
            <person name="Chun H.J."/>
            <person name="Kolosova N."/>
            <person name="Cooper D."/>
            <person name="Oddy C."/>
            <person name="Ritland C.E."/>
            <person name="Kirkpatrick R."/>
            <person name="Moore R."/>
            <person name="Barber S."/>
            <person name="Holt R.A."/>
            <person name="Jones S.J."/>
            <person name="Marra M.A."/>
            <person name="Douglas C.J."/>
            <person name="Ritland K."/>
            <person name="Bohlmann J."/>
        </authorList>
    </citation>
    <scope>NUCLEOTIDE SEQUENCE</scope>
    <source>
        <tissue evidence="1">Bark</tissue>
    </source>
</reference>
<organism evidence="1">
    <name type="scientific">Picea sitchensis</name>
    <name type="common">Sitka spruce</name>
    <name type="synonym">Pinus sitchensis</name>
    <dbReference type="NCBI Taxonomy" id="3332"/>
    <lineage>
        <taxon>Eukaryota</taxon>
        <taxon>Viridiplantae</taxon>
        <taxon>Streptophyta</taxon>
        <taxon>Embryophyta</taxon>
        <taxon>Tracheophyta</taxon>
        <taxon>Spermatophyta</taxon>
        <taxon>Pinopsida</taxon>
        <taxon>Pinidae</taxon>
        <taxon>Conifers I</taxon>
        <taxon>Pinales</taxon>
        <taxon>Pinaceae</taxon>
        <taxon>Picea</taxon>
    </lineage>
</organism>
<dbReference type="AlphaFoldDB" id="A9NN30"/>
<dbReference type="OMA" id="DDYCVFG"/>
<dbReference type="EMBL" id="EF082687">
    <property type="protein sequence ID" value="ABK22041.1"/>
    <property type="molecule type" value="mRNA"/>
</dbReference>
<name>A9NN30_PICSI</name>
<evidence type="ECO:0000313" key="1">
    <source>
        <dbReference type="EMBL" id="ABK22041.1"/>
    </source>
</evidence>